<dbReference type="AlphaFoldDB" id="A0A7S0GP48"/>
<sequence length="985" mass="110109">MDSESIGDLGTQVGRPSGSRLHTIDQSVSNVSLERKGSRSSRVPSKPFPRSSQGTYPRGRGVRGFGGRKSFRRSSPTLEKAGKFRIGGGSPSSPQLRTPSEPKLGKRLVAKSRRRENSSLKSFGNTLAEPFQPKKGDISTLTMNSVELTRSSEKLSRGIMEPFRIIHPDGIKPFLYPDFDELQIPYNAKKYPYGKIVYGMENDLLGWIHLQQGHYLPFCLNGQIVIEMVDREEAKKERREKMKSKAKRTKLVHAGLQDTDSNFSLKGKNRGNRRRPLHIEVKGQTDPHDNIIGRYSISKSDITRNDVNLMDLPSHARTGGNSVKFSRAILARDTMESHQDDTFDHKTAQISSRAIERLRRYGRYASAGVLLLSVVNAGIIAVFYTWSNIDGENLLEVITETENWRDSDPTTWFGFSVRKSGGMELAFAIIAATIGFWILLQGIWMCVRVLWFGVSSIDFESIPRFFIIDDERSLREGCCTSRRACSAHWKTRLGRWFKFWKSHFGVFGTLYNESSLILAILIVFAHIHYASIDAANGQHPALIAIRTVLSGLYLIILPISMTLPGVKRRVRSAVSVSVISEWILAILLPGLQLLRIRLEWVGPNTSISEWESSFNNLKHTDNLQAFAFVRSCLQSMKVTTPLRFVLATFTLLSLALRTSHAIEMIMRRLVTIHRTNPVTSSIALQNRSSQARISHRSRRLLSIPHDYVAKLPTYKALITALMGVAVIVLSIVSIVASTNKCNSNAFGVMEHCSTIGVKLDTLTPGECPCVHFDLDCSQDNFQFLDTDWQELTQGSILQTIRIVNCVFLNTIDTKIFTDLPRLSWVHIRDTTALSFSPSSFSVDSSSLAYLEAPGNNLTFLPSALKELEMLVFVGAERNKITGQGENIRFNQDNFGALTLSLNPELSTLENYEFTSHLEVLLLEFTNLTSSTSLTQSIGIPGVSGLRDVRLFNTTLCENPQILADLRTNGVPVECEVSSYTASRGS</sequence>
<dbReference type="InterPro" id="IPR032675">
    <property type="entry name" value="LRR_dom_sf"/>
</dbReference>
<name>A0A7S0GP48_9EUKA</name>
<keyword evidence="2" id="KW-1133">Transmembrane helix</keyword>
<evidence type="ECO:0000256" key="1">
    <source>
        <dbReference type="SAM" id="MobiDB-lite"/>
    </source>
</evidence>
<keyword evidence="2" id="KW-0812">Transmembrane</keyword>
<dbReference type="EMBL" id="HBEM01002571">
    <property type="protein sequence ID" value="CAD8431796.1"/>
    <property type="molecule type" value="Transcribed_RNA"/>
</dbReference>
<dbReference type="SUPFAM" id="SSF52058">
    <property type="entry name" value="L domain-like"/>
    <property type="match status" value="1"/>
</dbReference>
<dbReference type="Gene3D" id="3.80.10.10">
    <property type="entry name" value="Ribonuclease Inhibitor"/>
    <property type="match status" value="1"/>
</dbReference>
<gene>
    <name evidence="3" type="ORF">LAMO00422_LOCUS1838</name>
</gene>
<keyword evidence="2" id="KW-0472">Membrane</keyword>
<feature type="transmembrane region" description="Helical" evidence="2">
    <location>
        <begin position="716"/>
        <end position="736"/>
    </location>
</feature>
<organism evidence="3">
    <name type="scientific">Amorphochlora amoebiformis</name>
    <dbReference type="NCBI Taxonomy" id="1561963"/>
    <lineage>
        <taxon>Eukaryota</taxon>
        <taxon>Sar</taxon>
        <taxon>Rhizaria</taxon>
        <taxon>Cercozoa</taxon>
        <taxon>Chlorarachniophyceae</taxon>
        <taxon>Amorphochlora</taxon>
    </lineage>
</organism>
<feature type="compositionally biased region" description="Basic residues" evidence="1">
    <location>
        <begin position="105"/>
        <end position="114"/>
    </location>
</feature>
<feature type="transmembrane region" description="Helical" evidence="2">
    <location>
        <begin position="541"/>
        <end position="561"/>
    </location>
</feature>
<evidence type="ECO:0000256" key="2">
    <source>
        <dbReference type="SAM" id="Phobius"/>
    </source>
</evidence>
<feature type="transmembrane region" description="Helical" evidence="2">
    <location>
        <begin position="364"/>
        <end position="386"/>
    </location>
</feature>
<feature type="transmembrane region" description="Helical" evidence="2">
    <location>
        <begin position="504"/>
        <end position="529"/>
    </location>
</feature>
<evidence type="ECO:0000313" key="3">
    <source>
        <dbReference type="EMBL" id="CAD8431796.1"/>
    </source>
</evidence>
<reference evidence="3" key="1">
    <citation type="submission" date="2021-01" db="EMBL/GenBank/DDBJ databases">
        <authorList>
            <person name="Corre E."/>
            <person name="Pelletier E."/>
            <person name="Niang G."/>
            <person name="Scheremetjew M."/>
            <person name="Finn R."/>
            <person name="Kale V."/>
            <person name="Holt S."/>
            <person name="Cochrane G."/>
            <person name="Meng A."/>
            <person name="Brown T."/>
            <person name="Cohen L."/>
        </authorList>
    </citation>
    <scope>NUCLEOTIDE SEQUENCE</scope>
    <source>
        <strain evidence="3">CCMP2058</strain>
    </source>
</reference>
<feature type="transmembrane region" description="Helical" evidence="2">
    <location>
        <begin position="425"/>
        <end position="447"/>
    </location>
</feature>
<accession>A0A7S0GP48</accession>
<proteinExistence type="predicted"/>
<feature type="region of interest" description="Disordered" evidence="1">
    <location>
        <begin position="1"/>
        <end position="119"/>
    </location>
</feature>
<protein>
    <submittedName>
        <fullName evidence="3">Uncharacterized protein</fullName>
    </submittedName>
</protein>